<dbReference type="Gene3D" id="3.30.830.10">
    <property type="entry name" value="Metalloenzyme, LuxS/M16 peptidase-like"/>
    <property type="match status" value="4"/>
</dbReference>
<evidence type="ECO:0000256" key="1">
    <source>
        <dbReference type="ARBA" id="ARBA00001947"/>
    </source>
</evidence>
<reference evidence="7 8" key="1">
    <citation type="journal article" date="2012" name="J. Bacteriol.">
        <title>De Novo Genome Project of Cupriavidus basilensis OR16.</title>
        <authorList>
            <person name="Cserhati M."/>
            <person name="Kriszt B."/>
            <person name="Szoboszlay S."/>
            <person name="Toth A."/>
            <person name="Szabo I."/>
            <person name="Tancsics A."/>
            <person name="Nagy I."/>
            <person name="Horvath B."/>
            <person name="Nagy I."/>
            <person name="Kukolya J."/>
        </authorList>
    </citation>
    <scope>NUCLEOTIDE SEQUENCE [LARGE SCALE GENOMIC DNA]</scope>
    <source>
        <strain evidence="7 8">OR16</strain>
    </source>
</reference>
<comment type="cofactor">
    <cofactor evidence="1">
        <name>Zn(2+)</name>
        <dbReference type="ChEBI" id="CHEBI:29105"/>
    </cofactor>
</comment>
<evidence type="ECO:0000256" key="4">
    <source>
        <dbReference type="SAM" id="SignalP"/>
    </source>
</evidence>
<dbReference type="PROSITE" id="PS00143">
    <property type="entry name" value="INSULINASE"/>
    <property type="match status" value="1"/>
</dbReference>
<sequence length="954" mass="102424">MPLTSKCLSCLLALTFSVAVPAAPAVPELAAGARLSSAAPVEVASVEGITEYRLPNGLRVLLAPDAAQPVTTVNMTYLVGSRHENYGETGMAHLLEHLLFKGTPGLPGNTIAQELTRRGMQFNGTTAFDRTNYYESFTASEENLDWALKMEADRMVNSFIAREALDSEMTVVRNEMERAENNPGGMLMQQMRSAAYRWHNYGKAPIGARSDVEHVAIGNLQDFYRRYYQPDNAVLVVAGKFDVAATLSRIGKSFGAIPRPTRVLPVQYTVEPPQEGAREVTLRRLGDAQLVAVQYHIAPGAHPDTVALQLLADILTDGSGGRLYKALVESGKASWQSGSVSGMKDPGSVLFAAGLSKTQDLDAARQALVAQVEGFTVRPVTQVELDRARTRLLNSYERLLENPSGYAIALSEAIAKGDWRLLLVARQQAERVTLADLQRVAQNYLRASNRTLGRFIPIDMPGDAPAETLARAVMPAAPDIAALVAAYQGKPAKAAVAAFDPSPDNIEAHTLRGKLANGMQFALLPKPSRGQTVNGTLILRMGDVTSLQGQDAVGSLTAAMLMRGTARLERQQIADRLSALRAVVSVQGDAETVTVRFEARRETLADTLALLRDILREPSLAAAEFETLRANAIAGIESGLGQPEAIASNVLGRHGNPYPMGDPRYVGTPQEDIAALRQVQLSDLRAFHTRFYGASHGQAALVGDFDRQAAEAQLAALFGDWQAQAPYARIERPFVRLAPAHLTRETPDKANAIYLAALPVALTSDAPEYPALVIANRVFGGSALKSRLADRLRQRDGISYSVGSFIQVGALDTNGRFGMQALYAPQNLDKLKRGVEEELSRLAAAGITPQELGQARSGLLQQGTLARTSDSTLAGTLASQLFLGRTMRFVTEYEQAIATATVEQVNAAIRKHLDPARVVHVYAGDFSVTAAQNAGATIKAGGKGGKANEAVAVP</sequence>
<dbReference type="InterPro" id="IPR007863">
    <property type="entry name" value="Peptidase_M16_C"/>
</dbReference>
<dbReference type="InterPro" id="IPR011249">
    <property type="entry name" value="Metalloenz_LuxS/M16"/>
</dbReference>
<feature type="domain" description="Peptidase M16 C-terminal" evidence="6">
    <location>
        <begin position="219"/>
        <end position="392"/>
    </location>
</feature>
<dbReference type="GO" id="GO:0046872">
    <property type="term" value="F:metal ion binding"/>
    <property type="evidence" value="ECO:0007669"/>
    <property type="project" value="InterPro"/>
</dbReference>
<organism evidence="7 8">
    <name type="scientific">Cupriavidus basilensis OR16</name>
    <dbReference type="NCBI Taxonomy" id="1127483"/>
    <lineage>
        <taxon>Bacteria</taxon>
        <taxon>Pseudomonadati</taxon>
        <taxon>Pseudomonadota</taxon>
        <taxon>Betaproteobacteria</taxon>
        <taxon>Burkholderiales</taxon>
        <taxon>Burkholderiaceae</taxon>
        <taxon>Cupriavidus</taxon>
    </lineage>
</organism>
<dbReference type="Pfam" id="PF05193">
    <property type="entry name" value="Peptidase_M16_C"/>
    <property type="match status" value="2"/>
</dbReference>
<dbReference type="InterPro" id="IPR011765">
    <property type="entry name" value="Pept_M16_N"/>
</dbReference>
<dbReference type="AlphaFoldDB" id="H1S8I3"/>
<dbReference type="Pfam" id="PF00675">
    <property type="entry name" value="Peptidase_M16"/>
    <property type="match status" value="1"/>
</dbReference>
<comment type="similarity">
    <text evidence="2 3">Belongs to the peptidase M16 family.</text>
</comment>
<evidence type="ECO:0000256" key="2">
    <source>
        <dbReference type="ARBA" id="ARBA00007261"/>
    </source>
</evidence>
<feature type="domain" description="Peptidase M16 C-terminal" evidence="6">
    <location>
        <begin position="679"/>
        <end position="859"/>
    </location>
</feature>
<dbReference type="GO" id="GO:0006508">
    <property type="term" value="P:proteolysis"/>
    <property type="evidence" value="ECO:0007669"/>
    <property type="project" value="UniProtKB-KW"/>
</dbReference>
<evidence type="ECO:0000259" key="5">
    <source>
        <dbReference type="Pfam" id="PF00675"/>
    </source>
</evidence>
<feature type="signal peptide" evidence="4">
    <location>
        <begin position="1"/>
        <end position="22"/>
    </location>
</feature>
<evidence type="ECO:0000313" key="8">
    <source>
        <dbReference type="Proteomes" id="UP000005808"/>
    </source>
</evidence>
<evidence type="ECO:0000259" key="6">
    <source>
        <dbReference type="Pfam" id="PF05193"/>
    </source>
</evidence>
<dbReference type="PANTHER" id="PTHR11851:SF49">
    <property type="entry name" value="MITOCHONDRIAL-PROCESSING PEPTIDASE SUBUNIT ALPHA"/>
    <property type="match status" value="1"/>
</dbReference>
<feature type="domain" description="Peptidase M16 N-terminal" evidence="5">
    <location>
        <begin position="59"/>
        <end position="204"/>
    </location>
</feature>
<keyword evidence="7" id="KW-0378">Hydrolase</keyword>
<keyword evidence="7" id="KW-0645">Protease</keyword>
<dbReference type="PATRIC" id="fig|1127483.3.peg.4295"/>
<dbReference type="InterPro" id="IPR050361">
    <property type="entry name" value="MPP/UQCRC_Complex"/>
</dbReference>
<dbReference type="Proteomes" id="UP000005808">
    <property type="component" value="Unassembled WGS sequence"/>
</dbReference>
<evidence type="ECO:0000256" key="3">
    <source>
        <dbReference type="RuleBase" id="RU004447"/>
    </source>
</evidence>
<name>H1S8I3_9BURK</name>
<dbReference type="OrthoDB" id="9811314at2"/>
<gene>
    <name evidence="7" type="ORF">OR16_21473</name>
</gene>
<dbReference type="GO" id="GO:0004222">
    <property type="term" value="F:metalloendopeptidase activity"/>
    <property type="evidence" value="ECO:0007669"/>
    <property type="project" value="InterPro"/>
</dbReference>
<dbReference type="PANTHER" id="PTHR11851">
    <property type="entry name" value="METALLOPROTEASE"/>
    <property type="match status" value="1"/>
</dbReference>
<dbReference type="RefSeq" id="WP_006159737.1">
    <property type="nucleotide sequence ID" value="NZ_AHJE01000052.1"/>
</dbReference>
<feature type="chain" id="PRO_5003554287" evidence="4">
    <location>
        <begin position="23"/>
        <end position="954"/>
    </location>
</feature>
<evidence type="ECO:0000313" key="7">
    <source>
        <dbReference type="EMBL" id="EHP41197.1"/>
    </source>
</evidence>
<proteinExistence type="inferred from homology"/>
<dbReference type="InterPro" id="IPR001431">
    <property type="entry name" value="Pept_M16_Zn_BS"/>
</dbReference>
<comment type="caution">
    <text evidence="7">The sequence shown here is derived from an EMBL/GenBank/DDBJ whole genome shotgun (WGS) entry which is preliminary data.</text>
</comment>
<keyword evidence="4" id="KW-0732">Signal</keyword>
<accession>H1S8I3</accession>
<dbReference type="EMBL" id="AHJE01000052">
    <property type="protein sequence ID" value="EHP41197.1"/>
    <property type="molecule type" value="Genomic_DNA"/>
</dbReference>
<dbReference type="SUPFAM" id="SSF63411">
    <property type="entry name" value="LuxS/MPP-like metallohydrolase"/>
    <property type="match status" value="4"/>
</dbReference>
<protein>
    <submittedName>
        <fullName evidence="7">Zinc protease, peptidase m16 family</fullName>
    </submittedName>
</protein>